<gene>
    <name evidence="1" type="ORF">ACFQ1Z_13030</name>
</gene>
<keyword evidence="2" id="KW-1185">Reference proteome</keyword>
<dbReference type="RefSeq" id="WP_379058328.1">
    <property type="nucleotide sequence ID" value="NZ_JBHTKB010000003.1"/>
</dbReference>
<reference evidence="2" key="1">
    <citation type="journal article" date="2019" name="Int. J. Syst. Evol. Microbiol.">
        <title>The Global Catalogue of Microorganisms (GCM) 10K type strain sequencing project: providing services to taxonomists for standard genome sequencing and annotation.</title>
        <authorList>
            <consortium name="The Broad Institute Genomics Platform"/>
            <consortium name="The Broad Institute Genome Sequencing Center for Infectious Disease"/>
            <person name="Wu L."/>
            <person name="Ma J."/>
        </authorList>
    </citation>
    <scope>NUCLEOTIDE SEQUENCE [LARGE SCALE GENOMIC DNA]</scope>
    <source>
        <strain evidence="2">CCUG 58412</strain>
    </source>
</reference>
<accession>A0ABW3FAK0</accession>
<comment type="caution">
    <text evidence="1">The sequence shown here is derived from an EMBL/GenBank/DDBJ whole genome shotgun (WGS) entry which is preliminary data.</text>
</comment>
<evidence type="ECO:0000313" key="1">
    <source>
        <dbReference type="EMBL" id="MFD0914478.1"/>
    </source>
</evidence>
<dbReference type="Proteomes" id="UP001597128">
    <property type="component" value="Unassembled WGS sequence"/>
</dbReference>
<proteinExistence type="predicted"/>
<sequence length="123" mass="14265">MRTPKEFAEQIFEVLSFSINQACHEQDWFNVKRDALAYGFKQTDVSTNSAYGQRFDLLIEPGIYLCLNYRSFDPSGPFQTLPVINRFELTYSLENDKIKSHQNGYDEPVAANDKSIWHELSFA</sequence>
<organism evidence="1 2">
    <name type="scientific">Methylophilus luteus</name>
    <dbReference type="NCBI Taxonomy" id="640108"/>
    <lineage>
        <taxon>Bacteria</taxon>
        <taxon>Pseudomonadati</taxon>
        <taxon>Pseudomonadota</taxon>
        <taxon>Betaproteobacteria</taxon>
        <taxon>Nitrosomonadales</taxon>
        <taxon>Methylophilaceae</taxon>
        <taxon>Methylophilus</taxon>
    </lineage>
</organism>
<evidence type="ECO:0000313" key="2">
    <source>
        <dbReference type="Proteomes" id="UP001597128"/>
    </source>
</evidence>
<protein>
    <submittedName>
        <fullName evidence="1">Uncharacterized protein</fullName>
    </submittedName>
</protein>
<name>A0ABW3FAK0_9PROT</name>
<dbReference type="EMBL" id="JBHTKB010000003">
    <property type="protein sequence ID" value="MFD0914478.1"/>
    <property type="molecule type" value="Genomic_DNA"/>
</dbReference>